<keyword evidence="2" id="KW-0408">Iron</keyword>
<organism evidence="5">
    <name type="scientific">Candidatus Kentrum sp. FW</name>
    <dbReference type="NCBI Taxonomy" id="2126338"/>
    <lineage>
        <taxon>Bacteria</taxon>
        <taxon>Pseudomonadati</taxon>
        <taxon>Pseudomonadota</taxon>
        <taxon>Gammaproteobacteria</taxon>
        <taxon>Candidatus Kentrum</taxon>
    </lineage>
</organism>
<evidence type="ECO:0000256" key="1">
    <source>
        <dbReference type="ARBA" id="ARBA00022723"/>
    </source>
</evidence>
<dbReference type="AlphaFoldDB" id="A0A450THZ3"/>
<accession>A0A450THZ3</accession>
<evidence type="ECO:0000313" key="5">
    <source>
        <dbReference type="EMBL" id="VFJ66800.1"/>
    </source>
</evidence>
<dbReference type="EMBL" id="CAADFE010000010">
    <property type="protein sequence ID" value="VFJ66800.1"/>
    <property type="molecule type" value="Genomic_DNA"/>
</dbReference>
<dbReference type="GO" id="GO:0046872">
    <property type="term" value="F:metal ion binding"/>
    <property type="evidence" value="ECO:0007669"/>
    <property type="project" value="UniProtKB-KW"/>
</dbReference>
<evidence type="ECO:0000259" key="4">
    <source>
        <dbReference type="PROSITE" id="PS51379"/>
    </source>
</evidence>
<evidence type="ECO:0000256" key="2">
    <source>
        <dbReference type="ARBA" id="ARBA00023004"/>
    </source>
</evidence>
<dbReference type="InterPro" id="IPR017896">
    <property type="entry name" value="4Fe4S_Fe-S-bd"/>
</dbReference>
<dbReference type="PROSITE" id="PS00198">
    <property type="entry name" value="4FE4S_FER_1"/>
    <property type="match status" value="1"/>
</dbReference>
<dbReference type="PROSITE" id="PS51379">
    <property type="entry name" value="4FE4S_FER_2"/>
    <property type="match status" value="1"/>
</dbReference>
<dbReference type="Pfam" id="PF00037">
    <property type="entry name" value="Fer4"/>
    <property type="match status" value="1"/>
</dbReference>
<dbReference type="SUPFAM" id="SSF54862">
    <property type="entry name" value="4Fe-4S ferredoxins"/>
    <property type="match status" value="1"/>
</dbReference>
<dbReference type="Gene3D" id="3.30.70.20">
    <property type="match status" value="1"/>
</dbReference>
<evidence type="ECO:0000256" key="3">
    <source>
        <dbReference type="ARBA" id="ARBA00023014"/>
    </source>
</evidence>
<name>A0A450THZ3_9GAMM</name>
<dbReference type="GO" id="GO:0051536">
    <property type="term" value="F:iron-sulfur cluster binding"/>
    <property type="evidence" value="ECO:0007669"/>
    <property type="project" value="UniProtKB-KW"/>
</dbReference>
<protein>
    <submittedName>
        <fullName evidence="5">4Fe-4S binding domain-containing protein</fullName>
    </submittedName>
</protein>
<gene>
    <name evidence="5" type="ORF">BECKFW1821C_GA0114237_101071</name>
</gene>
<keyword evidence="1" id="KW-0479">Metal-binding</keyword>
<feature type="domain" description="4Fe-4S ferredoxin-type" evidence="4">
    <location>
        <begin position="1"/>
        <end position="30"/>
    </location>
</feature>
<keyword evidence="3" id="KW-0411">Iron-sulfur</keyword>
<reference evidence="5" key="1">
    <citation type="submission" date="2019-02" db="EMBL/GenBank/DDBJ databases">
        <authorList>
            <person name="Gruber-Vodicka R. H."/>
            <person name="Seah K. B. B."/>
        </authorList>
    </citation>
    <scope>NUCLEOTIDE SEQUENCE</scope>
    <source>
        <strain evidence="5">BECK_BZ131</strain>
    </source>
</reference>
<dbReference type="InterPro" id="IPR017900">
    <property type="entry name" value="4Fe4S_Fe_S_CS"/>
</dbReference>
<proteinExistence type="predicted"/>
<sequence length="64" mass="6995">MAMAIVREICTACGECEPLCPTGSIKRVKRGYTIDADTCTECEGEYKTPQCLKTCMEDNCIVPA</sequence>